<dbReference type="Pfam" id="PF19927">
    <property type="entry name" value="DUF6390"/>
    <property type="match status" value="1"/>
</dbReference>
<protein>
    <submittedName>
        <fullName evidence="1">Uncharacterized protein</fullName>
    </submittedName>
</protein>
<proteinExistence type="predicted"/>
<organism evidence="1 2">
    <name type="scientific">Berkelbacteria bacterium GW2011_GWA2_38_9</name>
    <dbReference type="NCBI Taxonomy" id="1618334"/>
    <lineage>
        <taxon>Bacteria</taxon>
        <taxon>Candidatus Berkelbacteria</taxon>
    </lineage>
</organism>
<reference evidence="1 2" key="1">
    <citation type="journal article" date="2015" name="Nature">
        <title>rRNA introns, odd ribosomes, and small enigmatic genomes across a large radiation of phyla.</title>
        <authorList>
            <person name="Brown C.T."/>
            <person name="Hug L.A."/>
            <person name="Thomas B.C."/>
            <person name="Sharon I."/>
            <person name="Castelle C.J."/>
            <person name="Singh A."/>
            <person name="Wilkins M.J."/>
            <person name="Williams K.H."/>
            <person name="Banfield J.F."/>
        </authorList>
    </citation>
    <scope>NUCLEOTIDE SEQUENCE [LARGE SCALE GENOMIC DNA]</scope>
</reference>
<accession>A0A0G0L734</accession>
<dbReference type="AlphaFoldDB" id="A0A0G0L734"/>
<dbReference type="EMBL" id="LBVO01000046">
    <property type="protein sequence ID" value="KKQ87843.1"/>
    <property type="molecule type" value="Genomic_DNA"/>
</dbReference>
<evidence type="ECO:0000313" key="1">
    <source>
        <dbReference type="EMBL" id="KKQ87843.1"/>
    </source>
</evidence>
<evidence type="ECO:0000313" key="2">
    <source>
        <dbReference type="Proteomes" id="UP000033934"/>
    </source>
</evidence>
<name>A0A0G0L734_9BACT</name>
<dbReference type="PATRIC" id="fig|1618334.3.peg.641"/>
<sequence>MSGINLFIKYAYAPNIRGFCGLREIEIIHDGLFSPDAGQITEMNIALDSFTGAVPYLRLIASANNIRDPFDQRVVEAYWLGNDLLNKVSVTELYDHVRDRFKSKVRLKTIDLIAGQAAHGAKPHHSYHVFDAFSKTGGFERLGLSDIALNRIDECRIGWGTFDRYADNTKSQIVVKYEPIESLSHVETGPRARLNQRGDDHIGSSLRSEIQQKTISNEIDGRKLFLDLKKSDIVTFHWSRICDVITKVQAAKLYTWTLYHLKLVNNSNILLNSD</sequence>
<dbReference type="Proteomes" id="UP000033934">
    <property type="component" value="Unassembled WGS sequence"/>
</dbReference>
<dbReference type="InterPro" id="IPR045660">
    <property type="entry name" value="DUF6390"/>
</dbReference>
<comment type="caution">
    <text evidence="1">The sequence shown here is derived from an EMBL/GenBank/DDBJ whole genome shotgun (WGS) entry which is preliminary data.</text>
</comment>
<gene>
    <name evidence="1" type="ORF">UT11_C0046G0008</name>
</gene>